<reference evidence="13 14" key="2">
    <citation type="journal article" date="2015" name="Genome Announc.">
        <title>Complete Genome Sequences of Evolved Arsenate-Resistant Metallosphaera sedula Strains.</title>
        <authorList>
            <person name="Ai C."/>
            <person name="McCarthy S."/>
            <person name="Schackwitz W."/>
            <person name="Martin J."/>
            <person name="Lipzen A."/>
            <person name="Blum P."/>
        </authorList>
    </citation>
    <scope>NUCLEOTIDE SEQUENCE [LARGE SCALE GENOMIC DNA]</scope>
    <source>
        <strain evidence="8 14">ARS120-1</strain>
        <strain evidence="9 13">ARS120-2</strain>
        <strain evidence="6 16">ARS50-1</strain>
        <strain evidence="7 15">ARS50-2</strain>
    </source>
</reference>
<evidence type="ECO:0000313" key="9">
    <source>
        <dbReference type="EMBL" id="AKV80761.1"/>
    </source>
</evidence>
<dbReference type="Gene3D" id="3.80.30.30">
    <property type="match status" value="1"/>
</dbReference>
<dbReference type="PANTHER" id="PTHR43432">
    <property type="entry name" value="SLR0285 PROTEIN"/>
    <property type="match status" value="1"/>
</dbReference>
<evidence type="ECO:0000313" key="8">
    <source>
        <dbReference type="EMBL" id="AKV78516.1"/>
    </source>
</evidence>
<dbReference type="SUPFAM" id="SSF102114">
    <property type="entry name" value="Radical SAM enzymes"/>
    <property type="match status" value="1"/>
</dbReference>
<dbReference type="GO" id="GO:0051536">
    <property type="term" value="F:iron-sulfur cluster binding"/>
    <property type="evidence" value="ECO:0007669"/>
    <property type="project" value="UniProtKB-KW"/>
</dbReference>
<evidence type="ECO:0000313" key="10">
    <source>
        <dbReference type="EMBL" id="AKV83003.1"/>
    </source>
</evidence>
<dbReference type="OrthoDB" id="15538at2157"/>
<dbReference type="Pfam" id="PF04055">
    <property type="entry name" value="Radical_SAM"/>
    <property type="match status" value="1"/>
</dbReference>
<dbReference type="InterPro" id="IPR058240">
    <property type="entry name" value="rSAM_sf"/>
</dbReference>
<dbReference type="SFLD" id="SFLDG01084">
    <property type="entry name" value="Uncharacterised_Radical_SAM_Su"/>
    <property type="match status" value="1"/>
</dbReference>
<feature type="domain" description="Radical SAM core" evidence="4">
    <location>
        <begin position="24"/>
        <end position="185"/>
    </location>
</feature>
<accession>A0A088E495</accession>
<dbReference type="Proteomes" id="UP000029084">
    <property type="component" value="Chromosome"/>
</dbReference>
<sequence length="258" mass="30113">MIKEIEVKSALSKSGLRELDYSLNPYLGCRFSCTYCYARYFSPKEVGDRWGEVILVKKNLLEVLRKEVKVKRKGVVGISTVTDPYQPVEKDFELTRKSLELLLENGFRVSIQTKSPLVLRDLDILTRYRERVDVGMTVTTMNPEEARQVEPLAPLPQARIETLKRLKESGVQVWMFLGPVIPGHNFLGVLEEAGKIGVRVIYDVLNYYPGLPFRPVPRNTWKVLEDQIRRRCEELRVQCHSEQEDWIYETKRRYNTLF</sequence>
<dbReference type="GO" id="GO:0003824">
    <property type="term" value="F:catalytic activity"/>
    <property type="evidence" value="ECO:0007669"/>
    <property type="project" value="InterPro"/>
</dbReference>
<dbReference type="SFLD" id="SFLDS00029">
    <property type="entry name" value="Radical_SAM"/>
    <property type="match status" value="1"/>
</dbReference>
<keyword evidence="3" id="KW-0411">Iron-sulfur</keyword>
<organism evidence="5 11">
    <name type="scientific">Metallosphaera sedula</name>
    <dbReference type="NCBI Taxonomy" id="43687"/>
    <lineage>
        <taxon>Archaea</taxon>
        <taxon>Thermoproteota</taxon>
        <taxon>Thermoprotei</taxon>
        <taxon>Sulfolobales</taxon>
        <taxon>Sulfolobaceae</taxon>
        <taxon>Metallosphaera</taxon>
    </lineage>
</organism>
<keyword evidence="2" id="KW-0408">Iron</keyword>
<dbReference type="CDD" id="cd01335">
    <property type="entry name" value="Radical_SAM"/>
    <property type="match status" value="1"/>
</dbReference>
<dbReference type="EMBL" id="CP012174">
    <property type="protein sequence ID" value="AKV78516.1"/>
    <property type="molecule type" value="Genomic_DNA"/>
</dbReference>
<evidence type="ECO:0000313" key="7">
    <source>
        <dbReference type="EMBL" id="AKV76263.1"/>
    </source>
</evidence>
<evidence type="ECO:0000259" key="4">
    <source>
        <dbReference type="Pfam" id="PF04055"/>
    </source>
</evidence>
<reference evidence="10 12" key="3">
    <citation type="submission" date="2015-07" db="EMBL/GenBank/DDBJ databases">
        <title>Physiological, transcriptional responses and genome re-sequencing of acid resistant extremely thermoacidophilic Metallosphaera sedula SARC-M1.</title>
        <authorList>
            <person name="Ai C."/>
            <person name="McCarthy S."/>
            <person name="Eckrich V."/>
            <person name="Rudrappa D."/>
            <person name="Qiu G."/>
            <person name="Blum P."/>
        </authorList>
    </citation>
    <scope>NUCLEOTIDE SEQUENCE [LARGE SCALE GENOMIC DNA]</scope>
    <source>
        <strain evidence="10 12">SARC-M1</strain>
    </source>
</reference>
<reference evidence="5 11" key="1">
    <citation type="journal article" date="2014" name="J. Bacteriol.">
        <title>Role of an Archaeal PitA Transporter in the Copper and Arsenic Resistance of Metallosphaera sedula, an Extreme Thermoacidophile.</title>
        <authorList>
            <person name="McCarthy S."/>
            <person name="Ai C."/>
            <person name="Wheaton G."/>
            <person name="Tevatia R."/>
            <person name="Eckrich V."/>
            <person name="Kelly R."/>
            <person name="Blum P."/>
        </authorList>
    </citation>
    <scope>NUCLEOTIDE SEQUENCE [LARGE SCALE GENOMIC DNA]</scope>
    <source>
        <strain evidence="5 11">CuR1</strain>
    </source>
</reference>
<evidence type="ECO:0000313" key="12">
    <source>
        <dbReference type="Proteomes" id="UP000056255"/>
    </source>
</evidence>
<gene>
    <name evidence="5" type="ORF">HA72_0959</name>
    <name evidence="6" type="ORF">MsedA_0974</name>
    <name evidence="7" type="ORF">MsedB_0975</name>
    <name evidence="8" type="ORF">MsedC_0974</name>
    <name evidence="9" type="ORF">MsedD_0975</name>
    <name evidence="10" type="ORF">MsedE_0975</name>
</gene>
<dbReference type="EMBL" id="CP012175">
    <property type="protein sequence ID" value="AKV80761.1"/>
    <property type="molecule type" value="Genomic_DNA"/>
</dbReference>
<evidence type="ECO:0000256" key="3">
    <source>
        <dbReference type="ARBA" id="ARBA00023014"/>
    </source>
</evidence>
<name>A0A088E495_9CREN</name>
<dbReference type="InterPro" id="IPR007197">
    <property type="entry name" value="rSAM"/>
</dbReference>
<dbReference type="GO" id="GO:0046872">
    <property type="term" value="F:metal ion binding"/>
    <property type="evidence" value="ECO:0007669"/>
    <property type="project" value="UniProtKB-KW"/>
</dbReference>
<evidence type="ECO:0000313" key="14">
    <source>
        <dbReference type="Proteomes" id="UP000062398"/>
    </source>
</evidence>
<keyword evidence="1" id="KW-0479">Metal-binding</keyword>
<evidence type="ECO:0000313" key="6">
    <source>
        <dbReference type="EMBL" id="AKV74024.1"/>
    </source>
</evidence>
<dbReference type="EMBL" id="CP008822">
    <property type="protein sequence ID" value="AIM27116.1"/>
    <property type="molecule type" value="Genomic_DNA"/>
</dbReference>
<dbReference type="PATRIC" id="fig|43687.5.peg.991"/>
<evidence type="ECO:0000313" key="13">
    <source>
        <dbReference type="Proteomes" id="UP000061362"/>
    </source>
</evidence>
<dbReference type="Proteomes" id="UP000062398">
    <property type="component" value="Chromosome"/>
</dbReference>
<evidence type="ECO:0000256" key="2">
    <source>
        <dbReference type="ARBA" id="ARBA00023004"/>
    </source>
</evidence>
<dbReference type="Proteomes" id="UP000068832">
    <property type="component" value="Chromosome"/>
</dbReference>
<evidence type="ECO:0000256" key="1">
    <source>
        <dbReference type="ARBA" id="ARBA00022723"/>
    </source>
</evidence>
<evidence type="ECO:0000313" key="5">
    <source>
        <dbReference type="EMBL" id="AIM27116.1"/>
    </source>
</evidence>
<dbReference type="Proteomes" id="UP000062475">
    <property type="component" value="Chromosome"/>
</dbReference>
<dbReference type="GeneID" id="91755425"/>
<dbReference type="EMBL" id="CP012176">
    <property type="protein sequence ID" value="AKV83003.1"/>
    <property type="molecule type" value="Genomic_DNA"/>
</dbReference>
<dbReference type="InterPro" id="IPR040086">
    <property type="entry name" value="MJ0683-like"/>
</dbReference>
<dbReference type="RefSeq" id="WP_012020917.1">
    <property type="nucleotide sequence ID" value="NZ_CP008822.1"/>
</dbReference>
<dbReference type="PANTHER" id="PTHR43432:SF6">
    <property type="entry name" value="RADICAL SAM CORE DOMAIN-CONTAINING PROTEIN"/>
    <property type="match status" value="1"/>
</dbReference>
<evidence type="ECO:0000313" key="11">
    <source>
        <dbReference type="Proteomes" id="UP000029084"/>
    </source>
</evidence>
<protein>
    <submittedName>
        <fullName evidence="5">Radical SAM domain protein</fullName>
    </submittedName>
    <submittedName>
        <fullName evidence="6">Radical SAM protein</fullName>
    </submittedName>
</protein>
<dbReference type="AlphaFoldDB" id="A0A088E495"/>
<dbReference type="OMA" id="YCYARFM"/>
<dbReference type="EMBL" id="CP012173">
    <property type="protein sequence ID" value="AKV76263.1"/>
    <property type="molecule type" value="Genomic_DNA"/>
</dbReference>
<dbReference type="Proteomes" id="UP000061362">
    <property type="component" value="Chromosome"/>
</dbReference>
<evidence type="ECO:0000313" key="15">
    <source>
        <dbReference type="Proteomes" id="UP000062475"/>
    </source>
</evidence>
<evidence type="ECO:0000313" key="16">
    <source>
        <dbReference type="Proteomes" id="UP000068832"/>
    </source>
</evidence>
<dbReference type="Proteomes" id="UP000056255">
    <property type="component" value="Chromosome"/>
</dbReference>
<proteinExistence type="predicted"/>
<dbReference type="EMBL" id="CP012172">
    <property type="protein sequence ID" value="AKV74024.1"/>
    <property type="molecule type" value="Genomic_DNA"/>
</dbReference>